<dbReference type="PANTHER" id="PTHR43308:SF5">
    <property type="entry name" value="S-LAYER PROTEIN _ PEPTIDOGLYCAN ENDO-BETA-N-ACETYLGLUCOSAMINIDASE"/>
    <property type="match status" value="1"/>
</dbReference>
<dbReference type="EMBL" id="BFAV01000124">
    <property type="protein sequence ID" value="GBF33907.1"/>
    <property type="molecule type" value="Genomic_DNA"/>
</dbReference>
<evidence type="ECO:0000256" key="1">
    <source>
        <dbReference type="ARBA" id="ARBA00022737"/>
    </source>
</evidence>
<feature type="domain" description="SLH" evidence="3">
    <location>
        <begin position="345"/>
        <end position="400"/>
    </location>
</feature>
<gene>
    <name evidence="4" type="ORF">DCCM_3018</name>
</gene>
<dbReference type="InterPro" id="IPR051465">
    <property type="entry name" value="Cell_Envelope_Struct_Comp"/>
</dbReference>
<sequence>MIRVMKWKIAALMMCITMVFGFVFTLDPIQAGAETSDSYEQLSQQFPDYIDKLIDKGADESQIRSLVQDLEQALQGQQLTEENFNDAVMEAALQLVSQDKHKDVVDAILAAYPQDVQDLMQGKISAGLMPVYNVLKQNLLSENNNASDSENNNASDSESNNTSDSENNNASDSESNNTSDSENNNASDSESNNTSGSESNNASDSANDGTPGAETSEPVVTTPVFSDIAGHWAREYVERMAGMKAVRGYTDGTFKPDNYITRAEFATILARAEGWPAEESALKFTDAAAIPDWAKESVSAVVYSGVITGYEDNTFQAGRLISRAEIAVMLTRALGKEASEQPLAFVDAASIPSSAAGYVSTVVNEGIMKGLPGNLFKPAQYVTRAEAAAMAVHLLSGAAK</sequence>
<reference evidence="5" key="1">
    <citation type="submission" date="2018-02" db="EMBL/GenBank/DDBJ databases">
        <title>Genome sequence of Desulfocucumis palustris strain NAW-5.</title>
        <authorList>
            <person name="Watanabe M."/>
            <person name="Kojima H."/>
            <person name="Fukui M."/>
        </authorList>
    </citation>
    <scope>NUCLEOTIDE SEQUENCE [LARGE SCALE GENOMIC DNA]</scope>
    <source>
        <strain evidence="5">NAW-5</strain>
    </source>
</reference>
<feature type="domain" description="SLH" evidence="3">
    <location>
        <begin position="284"/>
        <end position="344"/>
    </location>
</feature>
<name>A0A2L2XC47_9FIRM</name>
<dbReference type="OrthoDB" id="174569at2"/>
<dbReference type="InterPro" id="IPR001119">
    <property type="entry name" value="SLH_dom"/>
</dbReference>
<organism evidence="4 5">
    <name type="scientific">Desulfocucumis palustris</name>
    <dbReference type="NCBI Taxonomy" id="1898651"/>
    <lineage>
        <taxon>Bacteria</taxon>
        <taxon>Bacillati</taxon>
        <taxon>Bacillota</taxon>
        <taxon>Clostridia</taxon>
        <taxon>Eubacteriales</taxon>
        <taxon>Desulfocucumaceae</taxon>
        <taxon>Desulfocucumis</taxon>
    </lineage>
</organism>
<evidence type="ECO:0000256" key="2">
    <source>
        <dbReference type="SAM" id="MobiDB-lite"/>
    </source>
</evidence>
<accession>A0A2L2XC47</accession>
<feature type="region of interest" description="Disordered" evidence="2">
    <location>
        <begin position="143"/>
        <end position="222"/>
    </location>
</feature>
<proteinExistence type="predicted"/>
<dbReference type="PANTHER" id="PTHR43308">
    <property type="entry name" value="OUTER MEMBRANE PROTEIN ALPHA-RELATED"/>
    <property type="match status" value="1"/>
</dbReference>
<dbReference type="Proteomes" id="UP000239549">
    <property type="component" value="Unassembled WGS sequence"/>
</dbReference>
<dbReference type="RefSeq" id="WP_104372230.1">
    <property type="nucleotide sequence ID" value="NZ_BFAV01000124.1"/>
</dbReference>
<protein>
    <recommendedName>
        <fullName evidence="3">SLH domain-containing protein</fullName>
    </recommendedName>
</protein>
<dbReference type="PROSITE" id="PS51272">
    <property type="entry name" value="SLH"/>
    <property type="match status" value="3"/>
</dbReference>
<evidence type="ECO:0000313" key="4">
    <source>
        <dbReference type="EMBL" id="GBF33907.1"/>
    </source>
</evidence>
<evidence type="ECO:0000259" key="3">
    <source>
        <dbReference type="PROSITE" id="PS51272"/>
    </source>
</evidence>
<comment type="caution">
    <text evidence="4">The sequence shown here is derived from an EMBL/GenBank/DDBJ whole genome shotgun (WGS) entry which is preliminary data.</text>
</comment>
<feature type="compositionally biased region" description="Low complexity" evidence="2">
    <location>
        <begin position="143"/>
        <end position="209"/>
    </location>
</feature>
<keyword evidence="1" id="KW-0677">Repeat</keyword>
<dbReference type="Pfam" id="PF00395">
    <property type="entry name" value="SLH"/>
    <property type="match status" value="3"/>
</dbReference>
<dbReference type="AlphaFoldDB" id="A0A2L2XC47"/>
<feature type="domain" description="SLH" evidence="3">
    <location>
        <begin position="220"/>
        <end position="283"/>
    </location>
</feature>
<keyword evidence="5" id="KW-1185">Reference proteome</keyword>
<evidence type="ECO:0000313" key="5">
    <source>
        <dbReference type="Proteomes" id="UP000239549"/>
    </source>
</evidence>